<dbReference type="Pfam" id="PF01855">
    <property type="entry name" value="POR_N"/>
    <property type="match status" value="1"/>
</dbReference>
<dbReference type="EC" id="1.2.7.3" evidence="4"/>
<dbReference type="eggNOG" id="COG0674">
    <property type="taxonomic scope" value="Bacteria"/>
</dbReference>
<evidence type="ECO:0000259" key="2">
    <source>
        <dbReference type="Pfam" id="PF01855"/>
    </source>
</evidence>
<dbReference type="SUPFAM" id="SSF52518">
    <property type="entry name" value="Thiamin diphosphate-binding fold (THDP-binding)"/>
    <property type="match status" value="1"/>
</dbReference>
<dbReference type="InterPro" id="IPR029061">
    <property type="entry name" value="THDP-binding"/>
</dbReference>
<evidence type="ECO:0000256" key="1">
    <source>
        <dbReference type="ARBA" id="ARBA00023002"/>
    </source>
</evidence>
<name>D9QUU1_ACEAZ</name>
<dbReference type="PANTHER" id="PTHR32154:SF14">
    <property type="entry name" value="2-OXOGLUTARATE SYNTHASE SUBUNIT KORA"/>
    <property type="match status" value="1"/>
</dbReference>
<dbReference type="FunFam" id="3.40.50.970:FF:000022">
    <property type="entry name" value="2-oxoglutarate ferredoxin oxidoreductase alpha subunit"/>
    <property type="match status" value="1"/>
</dbReference>
<keyword evidence="5" id="KW-1185">Reference proteome</keyword>
<dbReference type="STRING" id="574087.Acear_0454"/>
<dbReference type="Gene3D" id="3.40.50.970">
    <property type="match status" value="1"/>
</dbReference>
<reference evidence="4 5" key="1">
    <citation type="journal article" date="2010" name="Stand. Genomic Sci.">
        <title>Complete genome sequence of Acetohalobium arabaticum type strain (Z-7288).</title>
        <authorList>
            <person name="Sikorski J."/>
            <person name="Lapidus A."/>
            <person name="Chertkov O."/>
            <person name="Lucas S."/>
            <person name="Copeland A."/>
            <person name="Glavina Del Rio T."/>
            <person name="Nolan M."/>
            <person name="Tice H."/>
            <person name="Cheng J.F."/>
            <person name="Han C."/>
            <person name="Brambilla E."/>
            <person name="Pitluck S."/>
            <person name="Liolios K."/>
            <person name="Ivanova N."/>
            <person name="Mavromatis K."/>
            <person name="Mikhailova N."/>
            <person name="Pati A."/>
            <person name="Bruce D."/>
            <person name="Detter C."/>
            <person name="Tapia R."/>
            <person name="Goodwin L."/>
            <person name="Chen A."/>
            <person name="Palaniappan K."/>
            <person name="Land M."/>
            <person name="Hauser L."/>
            <person name="Chang Y.J."/>
            <person name="Jeffries C.D."/>
            <person name="Rohde M."/>
            <person name="Goker M."/>
            <person name="Spring S."/>
            <person name="Woyke T."/>
            <person name="Bristow J."/>
            <person name="Eisen J.A."/>
            <person name="Markowitz V."/>
            <person name="Hugenholtz P."/>
            <person name="Kyrpides N.C."/>
            <person name="Klenk H.P."/>
        </authorList>
    </citation>
    <scope>NUCLEOTIDE SEQUENCE [LARGE SCALE GENOMIC DNA]</scope>
    <source>
        <strain evidence="5">ATCC 49924 / DSM 5501 / Z-7288</strain>
    </source>
</reference>
<accession>D9QUU1</accession>
<feature type="domain" description="Pyruvate flavodoxin/ferredoxin oxidoreductase pyrimidine binding" evidence="2">
    <location>
        <begin position="20"/>
        <end position="243"/>
    </location>
</feature>
<gene>
    <name evidence="4" type="ordered locus">Acear_0454</name>
</gene>
<dbReference type="Proteomes" id="UP000001661">
    <property type="component" value="Chromosome"/>
</dbReference>
<dbReference type="AlphaFoldDB" id="D9QUU1"/>
<dbReference type="FunFam" id="3.40.50.920:FF:000013">
    <property type="entry name" value="Ferredoxin oxidoreductase alpha subunit"/>
    <property type="match status" value="1"/>
</dbReference>
<evidence type="ECO:0000313" key="4">
    <source>
        <dbReference type="EMBL" id="ADL12000.1"/>
    </source>
</evidence>
<evidence type="ECO:0000313" key="5">
    <source>
        <dbReference type="Proteomes" id="UP000001661"/>
    </source>
</evidence>
<evidence type="ECO:0000259" key="3">
    <source>
        <dbReference type="Pfam" id="PF17147"/>
    </source>
</evidence>
<dbReference type="InterPro" id="IPR002880">
    <property type="entry name" value="Pyrv_Fd/Flavodoxin_OxRdtase_N"/>
</dbReference>
<dbReference type="SUPFAM" id="SSF52922">
    <property type="entry name" value="TK C-terminal domain-like"/>
    <property type="match status" value="1"/>
</dbReference>
<organism evidence="4 5">
    <name type="scientific">Acetohalobium arabaticum (strain ATCC 49924 / DSM 5501 / Z-7288)</name>
    <dbReference type="NCBI Taxonomy" id="574087"/>
    <lineage>
        <taxon>Bacteria</taxon>
        <taxon>Bacillati</taxon>
        <taxon>Bacillota</taxon>
        <taxon>Clostridia</taxon>
        <taxon>Halanaerobiales</taxon>
        <taxon>Halobacteroidaceae</taxon>
        <taxon>Acetohalobium</taxon>
    </lineage>
</organism>
<feature type="domain" description="Pyruvate:ferredoxin oxidoreductase core" evidence="3">
    <location>
        <begin position="277"/>
        <end position="369"/>
    </location>
</feature>
<dbReference type="NCBIfam" id="NF006412">
    <property type="entry name" value="PRK08659.1"/>
    <property type="match status" value="1"/>
</dbReference>
<dbReference type="OrthoDB" id="9794954at2"/>
<keyword evidence="1 4" id="KW-0560">Oxidoreductase</keyword>
<protein>
    <submittedName>
        <fullName evidence="4">2-oxoglutarate ferredoxin oxidoreductase, alpha subunit</fullName>
        <ecNumber evidence="4">1.2.7.3</ecNumber>
    </submittedName>
</protein>
<dbReference type="Gene3D" id="3.40.50.920">
    <property type="match status" value="1"/>
</dbReference>
<dbReference type="PANTHER" id="PTHR32154">
    <property type="entry name" value="PYRUVATE-FLAVODOXIN OXIDOREDUCTASE-RELATED"/>
    <property type="match status" value="1"/>
</dbReference>
<dbReference type="InterPro" id="IPR050722">
    <property type="entry name" value="Pyruvate:ferred/Flavod_OxRd"/>
</dbReference>
<dbReference type="HOGENOM" id="CLU_017038_0_1_9"/>
<sequence length="374" mass="40372">MSNKSQEKQAFMQGNIAAGEGAIAAGADVFAGYPITPSSEIAQHASVNLPKLGGMYVQMEDEIGSISAVVGASMAGAKTYTATSGPGISLMNENIGLACMVEAPCVIINVQRVGPSTGLATKPAQGDLMQTRWGTHGDHGVIAVSPASVQECFDLTVQAFNFAERFRTPVFVLMDGLVGQMYETITIPEEVEIEDRKLADCPPEEFEPYAYDEDLVPSFAPYGGERINKANGSGHGLDGYPDNSPENYDMLVNRLVDKIENKKEEICLYETYQCEDAEVLIITYGCSVRSGLTAVEKAREEGIKAGLLQLKTVWPFPDHLVKEYSAQVDKVIVPELSLGQLKAEVNKYVNDVPVIGVNKNVGLPITPQEIIAEM</sequence>
<dbReference type="InterPro" id="IPR033412">
    <property type="entry name" value="PFOR_II"/>
</dbReference>
<dbReference type="InterPro" id="IPR009014">
    <property type="entry name" value="Transketo_C/PFOR_II"/>
</dbReference>
<dbReference type="EMBL" id="CP002105">
    <property type="protein sequence ID" value="ADL12000.1"/>
    <property type="molecule type" value="Genomic_DNA"/>
</dbReference>
<dbReference type="CDD" id="cd07034">
    <property type="entry name" value="TPP_PYR_PFOR_IOR-alpha_like"/>
    <property type="match status" value="1"/>
</dbReference>
<dbReference type="KEGG" id="aar:Acear_0454"/>
<dbReference type="Pfam" id="PF17147">
    <property type="entry name" value="PFOR_II"/>
    <property type="match status" value="1"/>
</dbReference>
<dbReference type="RefSeq" id="WP_013277446.1">
    <property type="nucleotide sequence ID" value="NC_014378.1"/>
</dbReference>
<dbReference type="GO" id="GO:0047553">
    <property type="term" value="F:2-oxoglutarate synthase activity"/>
    <property type="evidence" value="ECO:0007669"/>
    <property type="project" value="UniProtKB-EC"/>
</dbReference>
<dbReference type="GO" id="GO:0006979">
    <property type="term" value="P:response to oxidative stress"/>
    <property type="evidence" value="ECO:0007669"/>
    <property type="project" value="TreeGrafter"/>
</dbReference>
<proteinExistence type="predicted"/>